<feature type="transmembrane region" description="Helical" evidence="1">
    <location>
        <begin position="12"/>
        <end position="34"/>
    </location>
</feature>
<evidence type="ECO:0000313" key="3">
    <source>
        <dbReference type="EMBL" id="SIQ86602.1"/>
    </source>
</evidence>
<keyword evidence="1" id="KW-0472">Membrane</keyword>
<name>A0A1N6W9A1_9GAMM</name>
<dbReference type="PANTHER" id="PTHR33608:SF3">
    <property type="entry name" value="SLR2013 PROTEIN"/>
    <property type="match status" value="1"/>
</dbReference>
<keyword evidence="4" id="KW-1185">Reference proteome</keyword>
<dbReference type="RefSeq" id="WP_083703144.1">
    <property type="nucleotide sequence ID" value="NZ_FTMN01000010.1"/>
</dbReference>
<dbReference type="SUPFAM" id="SSF53300">
    <property type="entry name" value="vWA-like"/>
    <property type="match status" value="1"/>
</dbReference>
<keyword evidence="1" id="KW-0812">Transmembrane</keyword>
<dbReference type="STRING" id="49186.SAMN05421647_11041"/>
<dbReference type="AlphaFoldDB" id="A0A1N6W9A1"/>
<accession>A0A1N6W9A1</accession>
<dbReference type="Pfam" id="PF01882">
    <property type="entry name" value="DUF58"/>
    <property type="match status" value="1"/>
</dbReference>
<organism evidence="3 4">
    <name type="scientific">Marinobacterium stanieri</name>
    <dbReference type="NCBI Taxonomy" id="49186"/>
    <lineage>
        <taxon>Bacteria</taxon>
        <taxon>Pseudomonadati</taxon>
        <taxon>Pseudomonadota</taxon>
        <taxon>Gammaproteobacteria</taxon>
        <taxon>Oceanospirillales</taxon>
        <taxon>Oceanospirillaceae</taxon>
        <taxon>Marinobacterium</taxon>
    </lineage>
</organism>
<dbReference type="EMBL" id="FTMN01000010">
    <property type="protein sequence ID" value="SIQ86602.1"/>
    <property type="molecule type" value="Genomic_DNA"/>
</dbReference>
<dbReference type="InterPro" id="IPR036465">
    <property type="entry name" value="vWFA_dom_sf"/>
</dbReference>
<evidence type="ECO:0000313" key="4">
    <source>
        <dbReference type="Proteomes" id="UP000186895"/>
    </source>
</evidence>
<sequence length="448" mass="50875">MIKMLFSLVPGRILLQCLLGFLIAALVLIGFRTLTDMDFALLSDAWWAGLVLAAFLIVFDAVWVCGLPRLSAQRRLPGNLALGSKSPVKLRFDNSCRRRLRFECVDHYPEEITAEGLPASLDVPAGEYQILEYSSRPVSRGAADFGNVEVRVQSPLGFWRRQYELPAQQTVKIYPNFMALSNLNFLDYEQRLAHLGAHLSQRRGSGQEFKQLREYQLGDEIRQIDWKATARQQRLVSREYQEERDQEVVFMLDAGRRMRATDGELSHFDHSLNALLLTAYIALSGGDSVGVLGFADRCRWVRPVKGRQGINLLLNNLYDLHSSPDASDIVQAAGTLMQHQQKRSLIVIVTNLRDDDSDDLQLAIKIMSRKHLVMLACLRESYLDEALPQQADTQDALNFCARELYREQRQEVIKRLQGQGVITIDAPPQRLHVALVEQYLLLKRAGKL</sequence>
<keyword evidence="1" id="KW-1133">Transmembrane helix</keyword>
<evidence type="ECO:0000256" key="1">
    <source>
        <dbReference type="SAM" id="Phobius"/>
    </source>
</evidence>
<dbReference type="PANTHER" id="PTHR33608">
    <property type="entry name" value="BLL2464 PROTEIN"/>
    <property type="match status" value="1"/>
</dbReference>
<dbReference type="Gene3D" id="3.40.50.410">
    <property type="entry name" value="von Willebrand factor, type A domain"/>
    <property type="match status" value="1"/>
</dbReference>
<protein>
    <submittedName>
        <fullName evidence="3">Uncharacterized conserved protein, DUF58 family, contains vWF domain</fullName>
    </submittedName>
</protein>
<gene>
    <name evidence="3" type="ORF">SAMN05421647_11041</name>
</gene>
<dbReference type="InterPro" id="IPR002881">
    <property type="entry name" value="DUF58"/>
</dbReference>
<proteinExistence type="predicted"/>
<reference evidence="3 4" key="1">
    <citation type="submission" date="2017-01" db="EMBL/GenBank/DDBJ databases">
        <authorList>
            <person name="Mah S.A."/>
            <person name="Swanson W.J."/>
            <person name="Moy G.W."/>
            <person name="Vacquier V.D."/>
        </authorList>
    </citation>
    <scope>NUCLEOTIDE SEQUENCE [LARGE SCALE GENOMIC DNA]</scope>
    <source>
        <strain evidence="3 4">DSM 7027</strain>
    </source>
</reference>
<feature type="transmembrane region" description="Helical" evidence="1">
    <location>
        <begin position="46"/>
        <end position="67"/>
    </location>
</feature>
<dbReference type="Proteomes" id="UP000186895">
    <property type="component" value="Unassembled WGS sequence"/>
</dbReference>
<feature type="domain" description="DUF58" evidence="2">
    <location>
        <begin position="212"/>
        <end position="390"/>
    </location>
</feature>
<evidence type="ECO:0000259" key="2">
    <source>
        <dbReference type="Pfam" id="PF01882"/>
    </source>
</evidence>